<evidence type="ECO:0000313" key="2">
    <source>
        <dbReference type="EMBL" id="NSL56632.1"/>
    </source>
</evidence>
<keyword evidence="1" id="KW-0472">Membrane</keyword>
<keyword evidence="3" id="KW-1185">Reference proteome</keyword>
<reference evidence="2 3" key="1">
    <citation type="submission" date="2020-06" db="EMBL/GenBank/DDBJ databases">
        <title>Draft genome of Uliginosibacterium sp. IMCC34675.</title>
        <authorList>
            <person name="Song J."/>
        </authorList>
    </citation>
    <scope>NUCLEOTIDE SEQUENCE [LARGE SCALE GENOMIC DNA]</scope>
    <source>
        <strain evidence="2 3">IMCC34675</strain>
    </source>
</reference>
<evidence type="ECO:0000256" key="1">
    <source>
        <dbReference type="SAM" id="Phobius"/>
    </source>
</evidence>
<proteinExistence type="predicted"/>
<dbReference type="Proteomes" id="UP000778523">
    <property type="component" value="Unassembled WGS sequence"/>
</dbReference>
<sequence length="202" mass="22237">MNAELQRLALRHLGGSLLVALICITLGATLLWAARHSQANARASHASTRDEARQLHERYLATSRDEALLRETITRFETLRQQGLIGPENRLEWANGVRSAALALRLPPPEFTLAPRRSLGKIDAAGLFNLQASQMKLSLELLHEGDLLAFLERLATRPDVLLHPQRCLLVRNNIRTGGDGGGLHAECALDWISITPPATVEP</sequence>
<gene>
    <name evidence="2" type="ORF">HJ583_016475</name>
</gene>
<comment type="caution">
    <text evidence="2">The sequence shown here is derived from an EMBL/GenBank/DDBJ whole genome shotgun (WGS) entry which is preliminary data.</text>
</comment>
<feature type="transmembrane region" description="Helical" evidence="1">
    <location>
        <begin position="12"/>
        <end position="34"/>
    </location>
</feature>
<dbReference type="RefSeq" id="WP_170022939.1">
    <property type="nucleotide sequence ID" value="NZ_JABCSC020000004.1"/>
</dbReference>
<accession>A0ABX2IK02</accession>
<name>A0ABX2IK02_9RHOO</name>
<evidence type="ECO:0008006" key="4">
    <source>
        <dbReference type="Google" id="ProtNLM"/>
    </source>
</evidence>
<keyword evidence="1" id="KW-1133">Transmembrane helix</keyword>
<keyword evidence="1" id="KW-0812">Transmembrane</keyword>
<evidence type="ECO:0000313" key="3">
    <source>
        <dbReference type="Proteomes" id="UP000778523"/>
    </source>
</evidence>
<organism evidence="2 3">
    <name type="scientific">Uliginosibacterium aquaticum</name>
    <dbReference type="NCBI Taxonomy" id="2731212"/>
    <lineage>
        <taxon>Bacteria</taxon>
        <taxon>Pseudomonadati</taxon>
        <taxon>Pseudomonadota</taxon>
        <taxon>Betaproteobacteria</taxon>
        <taxon>Rhodocyclales</taxon>
        <taxon>Zoogloeaceae</taxon>
        <taxon>Uliginosibacterium</taxon>
    </lineage>
</organism>
<protein>
    <recommendedName>
        <fullName evidence="4">General secretion pathway protein GspM</fullName>
    </recommendedName>
</protein>
<dbReference type="EMBL" id="JABCSC020000004">
    <property type="protein sequence ID" value="NSL56632.1"/>
    <property type="molecule type" value="Genomic_DNA"/>
</dbReference>